<evidence type="ECO:0000256" key="3">
    <source>
        <dbReference type="ARBA" id="ARBA00022741"/>
    </source>
</evidence>
<dbReference type="InterPro" id="IPR017871">
    <property type="entry name" value="ABC_transporter-like_CS"/>
</dbReference>
<comment type="caution">
    <text evidence="7">The sequence shown here is derived from an EMBL/GenBank/DDBJ whole genome shotgun (WGS) entry which is preliminary data.</text>
</comment>
<evidence type="ECO:0000313" key="8">
    <source>
        <dbReference type="Proteomes" id="UP000823910"/>
    </source>
</evidence>
<evidence type="ECO:0000256" key="1">
    <source>
        <dbReference type="ARBA" id="ARBA00005417"/>
    </source>
</evidence>
<gene>
    <name evidence="7" type="ORF">H9704_14065</name>
</gene>
<feature type="region of interest" description="Disordered" evidence="5">
    <location>
        <begin position="257"/>
        <end position="279"/>
    </location>
</feature>
<dbReference type="InterPro" id="IPR050153">
    <property type="entry name" value="Metal_Ion_Import_ABC"/>
</dbReference>
<reference evidence="7" key="2">
    <citation type="submission" date="2021-04" db="EMBL/GenBank/DDBJ databases">
        <authorList>
            <person name="Gilroy R."/>
        </authorList>
    </citation>
    <scope>NUCLEOTIDE SEQUENCE</scope>
    <source>
        <strain evidence="7">CHK180-15479</strain>
    </source>
</reference>
<feature type="compositionally biased region" description="Basic and acidic residues" evidence="5">
    <location>
        <begin position="262"/>
        <end position="279"/>
    </location>
</feature>
<dbReference type="SMART" id="SM00382">
    <property type="entry name" value="AAA"/>
    <property type="match status" value="1"/>
</dbReference>
<reference evidence="7" key="1">
    <citation type="journal article" date="2021" name="PeerJ">
        <title>Extensive microbial diversity within the chicken gut microbiome revealed by metagenomics and culture.</title>
        <authorList>
            <person name="Gilroy R."/>
            <person name="Ravi A."/>
            <person name="Getino M."/>
            <person name="Pursley I."/>
            <person name="Horton D.L."/>
            <person name="Alikhan N.F."/>
            <person name="Baker D."/>
            <person name="Gharbi K."/>
            <person name="Hall N."/>
            <person name="Watson M."/>
            <person name="Adriaenssens E.M."/>
            <person name="Foster-Nyarko E."/>
            <person name="Jarju S."/>
            <person name="Secka A."/>
            <person name="Antonio M."/>
            <person name="Oren A."/>
            <person name="Chaudhuri R.R."/>
            <person name="La Ragione R."/>
            <person name="Hildebrand F."/>
            <person name="Pallen M.J."/>
        </authorList>
    </citation>
    <scope>NUCLEOTIDE SEQUENCE</scope>
    <source>
        <strain evidence="7">CHK180-15479</strain>
    </source>
</reference>
<dbReference type="Gene3D" id="3.40.50.300">
    <property type="entry name" value="P-loop containing nucleotide triphosphate hydrolases"/>
    <property type="match status" value="1"/>
</dbReference>
<accession>A0A9D2N342</accession>
<evidence type="ECO:0000256" key="5">
    <source>
        <dbReference type="SAM" id="MobiDB-lite"/>
    </source>
</evidence>
<proteinExistence type="inferred from homology"/>
<evidence type="ECO:0000256" key="4">
    <source>
        <dbReference type="ARBA" id="ARBA00022840"/>
    </source>
</evidence>
<evidence type="ECO:0000259" key="6">
    <source>
        <dbReference type="PROSITE" id="PS50893"/>
    </source>
</evidence>
<dbReference type="InterPro" id="IPR003439">
    <property type="entry name" value="ABC_transporter-like_ATP-bd"/>
</dbReference>
<dbReference type="AlphaFoldDB" id="A0A9D2N342"/>
<dbReference type="PANTHER" id="PTHR42734">
    <property type="entry name" value="METAL TRANSPORT SYSTEM ATP-BINDING PROTEIN TM_0124-RELATED"/>
    <property type="match status" value="1"/>
</dbReference>
<feature type="domain" description="ABC transporter" evidence="6">
    <location>
        <begin position="7"/>
        <end position="237"/>
    </location>
</feature>
<organism evidence="7 8">
    <name type="scientific">Candidatus Enterocloster excrementipullorum</name>
    <dbReference type="NCBI Taxonomy" id="2838559"/>
    <lineage>
        <taxon>Bacteria</taxon>
        <taxon>Bacillati</taxon>
        <taxon>Bacillota</taxon>
        <taxon>Clostridia</taxon>
        <taxon>Lachnospirales</taxon>
        <taxon>Lachnospiraceae</taxon>
        <taxon>Enterocloster</taxon>
    </lineage>
</organism>
<keyword evidence="3" id="KW-0547">Nucleotide-binding</keyword>
<dbReference type="SUPFAM" id="SSF52540">
    <property type="entry name" value="P-loop containing nucleoside triphosphate hydrolases"/>
    <property type="match status" value="1"/>
</dbReference>
<dbReference type="EMBL" id="DWWT01000077">
    <property type="protein sequence ID" value="HJC07246.1"/>
    <property type="molecule type" value="Genomic_DNA"/>
</dbReference>
<dbReference type="PANTHER" id="PTHR42734:SF17">
    <property type="entry name" value="METAL TRANSPORT SYSTEM ATP-BINDING PROTEIN TM_0124-RELATED"/>
    <property type="match status" value="1"/>
</dbReference>
<keyword evidence="2" id="KW-0813">Transport</keyword>
<keyword evidence="4 7" id="KW-0067">ATP-binding</keyword>
<comment type="similarity">
    <text evidence="1">Belongs to the ABC transporter superfamily.</text>
</comment>
<dbReference type="GO" id="GO:0016887">
    <property type="term" value="F:ATP hydrolysis activity"/>
    <property type="evidence" value="ECO:0007669"/>
    <property type="project" value="InterPro"/>
</dbReference>
<protein>
    <submittedName>
        <fullName evidence="7">Metal ABC transporter ATP-binding protein</fullName>
    </submittedName>
</protein>
<dbReference type="InterPro" id="IPR003593">
    <property type="entry name" value="AAA+_ATPase"/>
</dbReference>
<dbReference type="InterPro" id="IPR027417">
    <property type="entry name" value="P-loop_NTPase"/>
</dbReference>
<dbReference type="Pfam" id="PF00005">
    <property type="entry name" value="ABC_tran"/>
    <property type="match status" value="1"/>
</dbReference>
<dbReference type="PROSITE" id="PS00211">
    <property type="entry name" value="ABC_TRANSPORTER_1"/>
    <property type="match status" value="1"/>
</dbReference>
<evidence type="ECO:0000313" key="7">
    <source>
        <dbReference type="EMBL" id="HJC07246.1"/>
    </source>
</evidence>
<evidence type="ECO:0000256" key="2">
    <source>
        <dbReference type="ARBA" id="ARBA00022448"/>
    </source>
</evidence>
<sequence length="279" mass="30544">MDGSFLIKCEHLDLGYENQDAVVDVNMEVNPGDYLCIVGENGSGKSTLIKGLLGLLKPTGGKLLVDGELRRTGIGYLPQQTAAQKDFPATVMEVVLSGCLSRRGFLPFYSAKEKERALENMEKLGVASLKKQCYRELSGGQQQRVLIARALCATSELLILDEPITGLDPAAIQDFYAMIRRLNREDGVAILMVSHDLRNAVEEAGKILHLQKHVLFYGAAHDYMHSPAAGHFFHEKEQGVCKPTAGCHAVKLSGRVHRKSGERKSGEMHGEKAGEEAEV</sequence>
<dbReference type="PROSITE" id="PS50893">
    <property type="entry name" value="ABC_TRANSPORTER_2"/>
    <property type="match status" value="1"/>
</dbReference>
<dbReference type="Proteomes" id="UP000823910">
    <property type="component" value="Unassembled WGS sequence"/>
</dbReference>
<dbReference type="GO" id="GO:0005524">
    <property type="term" value="F:ATP binding"/>
    <property type="evidence" value="ECO:0007669"/>
    <property type="project" value="UniProtKB-KW"/>
</dbReference>
<name>A0A9D2N342_9FIRM</name>